<name>A0A8H7QCN6_9FUNG</name>
<organism evidence="1 2">
    <name type="scientific">Mucor plumbeus</name>
    <dbReference type="NCBI Taxonomy" id="97098"/>
    <lineage>
        <taxon>Eukaryota</taxon>
        <taxon>Fungi</taxon>
        <taxon>Fungi incertae sedis</taxon>
        <taxon>Mucoromycota</taxon>
        <taxon>Mucoromycotina</taxon>
        <taxon>Mucoromycetes</taxon>
        <taxon>Mucorales</taxon>
        <taxon>Mucorineae</taxon>
        <taxon>Mucoraceae</taxon>
        <taxon>Mucor</taxon>
    </lineage>
</organism>
<evidence type="ECO:0000313" key="1">
    <source>
        <dbReference type="EMBL" id="KAG2189514.1"/>
    </source>
</evidence>
<dbReference type="PANTHER" id="PTHR45786:SF74">
    <property type="entry name" value="ATP-DEPENDENT DNA HELICASE"/>
    <property type="match status" value="1"/>
</dbReference>
<accession>A0A8H7QCN6</accession>
<comment type="caution">
    <text evidence="1">The sequence shown here is derived from an EMBL/GenBank/DDBJ whole genome shotgun (WGS) entry which is preliminary data.</text>
</comment>
<feature type="non-terminal residue" evidence="1">
    <location>
        <position position="313"/>
    </location>
</feature>
<dbReference type="EMBL" id="JAEPRC010002136">
    <property type="protein sequence ID" value="KAG2189514.1"/>
    <property type="molecule type" value="Genomic_DNA"/>
</dbReference>
<keyword evidence="2" id="KW-1185">Reference proteome</keyword>
<evidence type="ECO:0000313" key="2">
    <source>
        <dbReference type="Proteomes" id="UP000650833"/>
    </source>
</evidence>
<dbReference type="PANTHER" id="PTHR45786">
    <property type="entry name" value="DNA BINDING PROTEIN-LIKE"/>
    <property type="match status" value="1"/>
</dbReference>
<dbReference type="OrthoDB" id="2279134at2759"/>
<evidence type="ECO:0008006" key="3">
    <source>
        <dbReference type="Google" id="ProtNLM"/>
    </source>
</evidence>
<proteinExistence type="predicted"/>
<dbReference type="Proteomes" id="UP000650833">
    <property type="component" value="Unassembled WGS sequence"/>
</dbReference>
<dbReference type="AlphaFoldDB" id="A0A8H7QCN6"/>
<gene>
    <name evidence="1" type="ORF">INT46_001667</name>
</gene>
<sequence length="313" mass="35218">MRIESTSSVVICPLCGREGHKRRTHFNCALNSINQASAEVNNPEHSEIVSPSVLNPEIPISITVPTAPVVCSSCGREGHRRQTHADCELNPLRSINQLLIARNPLLREVSRNELGEMNIICSRCGAYMWIEERKVRTSRANPKFQICCQDGQAILEPIHSLPNTIADLLRGNDNASKEFKSNIRTYNSALSFTSMNADLDQRYANNQTGAYAFRIHGSVHHLMSSTLTPEENFRPKFAQIYIFDSENELNNRMNVAGNPNVDLSIMSTLQNMMHEVNPFVRSFKTMQELSDEQFGGIQDLRMILRSEGSPDAR</sequence>
<protein>
    <recommendedName>
        <fullName evidence="3">Helitron helicase-like domain-containing protein</fullName>
    </recommendedName>
</protein>
<reference evidence="1" key="1">
    <citation type="submission" date="2020-12" db="EMBL/GenBank/DDBJ databases">
        <title>Metabolic potential, ecology and presence of endohyphal bacteria is reflected in genomic diversity of Mucoromycotina.</title>
        <authorList>
            <person name="Muszewska A."/>
            <person name="Okrasinska A."/>
            <person name="Steczkiewicz K."/>
            <person name="Drgas O."/>
            <person name="Orlowska M."/>
            <person name="Perlinska-Lenart U."/>
            <person name="Aleksandrzak-Piekarczyk T."/>
            <person name="Szatraj K."/>
            <person name="Zielenkiewicz U."/>
            <person name="Pilsyk S."/>
            <person name="Malc E."/>
            <person name="Mieczkowski P."/>
            <person name="Kruszewska J.S."/>
            <person name="Biernat P."/>
            <person name="Pawlowska J."/>
        </authorList>
    </citation>
    <scope>NUCLEOTIDE SEQUENCE</scope>
    <source>
        <strain evidence="1">CBS 226.32</strain>
    </source>
</reference>